<sequence length="337" mass="36754">MLSIIYTLLLSLALVTSSPTPELHQYDKRYNGVKIQAFRNSLCLSPIGNTLANGVVVGAVECYAARTWNINPGSGSIILAGTNFALDAGTGTQNGEGVKIWQSYSGLRQQTWYLTNDRRIAITGGNQCLDQYNDDSGTHIWQCGAGNINQIWTMVDSSGANPPVPGQPTILNPPIGQVVLDPPNHGSRIHPYQRPDLAVTVTGGVAAFDRYVDMSVHTSLHDGYALLQLWFVPMAGTTQSALLLYTANNNYCLHVGTPANGNRVRLHDCDTVENTRWDWDGAHLKVSGTNYCLDVRAESSPTHSTPCDVQKTLQIWDCSAGNHNQEFFIINRKAGPN</sequence>
<evidence type="ECO:0000313" key="4">
    <source>
        <dbReference type="EMBL" id="WWC59780.1"/>
    </source>
</evidence>
<reference evidence="4" key="3">
    <citation type="submission" date="2024-02" db="EMBL/GenBank/DDBJ databases">
        <title>Comparative genomics of Cryptococcus and Kwoniella reveals pathogenesis evolution and contrasting modes of karyotype evolution via chromosome fusion or intercentromeric recombination.</title>
        <authorList>
            <person name="Coelho M.A."/>
            <person name="David-Palma M."/>
            <person name="Shea T."/>
            <person name="Bowers K."/>
            <person name="McGinley-Smith S."/>
            <person name="Mohammad A.W."/>
            <person name="Gnirke A."/>
            <person name="Yurkov A.M."/>
            <person name="Nowrousian M."/>
            <person name="Sun S."/>
            <person name="Cuomo C.A."/>
            <person name="Heitman J."/>
        </authorList>
    </citation>
    <scope>NUCLEOTIDE SEQUENCE</scope>
    <source>
        <strain evidence="4">CBS 10117</strain>
    </source>
</reference>
<keyword evidence="1" id="KW-0732">Signal</keyword>
<evidence type="ECO:0000313" key="5">
    <source>
        <dbReference type="Proteomes" id="UP000078595"/>
    </source>
</evidence>
<dbReference type="InterPro" id="IPR000772">
    <property type="entry name" value="Ricin_B_lectin"/>
</dbReference>
<accession>A0A1A6AB83</accession>
<gene>
    <name evidence="3" type="ORF">I303_01517</name>
    <name evidence="4" type="ORF">I303_102342</name>
</gene>
<protein>
    <recommendedName>
        <fullName evidence="2">Ricin B lectin domain-containing protein</fullName>
    </recommendedName>
</protein>
<dbReference type="Pfam" id="PF00652">
    <property type="entry name" value="Ricin_B_lectin"/>
    <property type="match status" value="2"/>
</dbReference>
<dbReference type="STRING" id="1296121.A0A1A6AB83"/>
<keyword evidence="5" id="KW-1185">Reference proteome</keyword>
<dbReference type="GeneID" id="28965216"/>
<dbReference type="KEGG" id="kdj:28965216"/>
<dbReference type="Proteomes" id="UP000078595">
    <property type="component" value="Chromosome 2"/>
</dbReference>
<dbReference type="RefSeq" id="XP_018265157.1">
    <property type="nucleotide sequence ID" value="XM_018404876.1"/>
</dbReference>
<evidence type="ECO:0000256" key="1">
    <source>
        <dbReference type="SAM" id="SignalP"/>
    </source>
</evidence>
<feature type="domain" description="Ricin B lectin" evidence="2">
    <location>
        <begin position="228"/>
        <end position="327"/>
    </location>
</feature>
<dbReference type="InterPro" id="IPR035992">
    <property type="entry name" value="Ricin_B-like_lectins"/>
</dbReference>
<dbReference type="OrthoDB" id="6770063at2759"/>
<dbReference type="AlphaFoldDB" id="A0A1A6AB83"/>
<dbReference type="CDD" id="cd00161">
    <property type="entry name" value="beta-trefoil_Ricin-like"/>
    <property type="match status" value="1"/>
</dbReference>
<dbReference type="SUPFAM" id="SSF50370">
    <property type="entry name" value="Ricin B-like lectins"/>
    <property type="match status" value="2"/>
</dbReference>
<reference evidence="4" key="2">
    <citation type="submission" date="2013-07" db="EMBL/GenBank/DDBJ databases">
        <authorList>
            <consortium name="The Broad Institute Genome Sequencing Platform"/>
            <person name="Cuomo C."/>
            <person name="Litvintseva A."/>
            <person name="Chen Y."/>
            <person name="Heitman J."/>
            <person name="Sun S."/>
            <person name="Springer D."/>
            <person name="Dromer F."/>
            <person name="Young S.K."/>
            <person name="Zeng Q."/>
            <person name="Gargeya S."/>
            <person name="Fitzgerald M."/>
            <person name="Abouelleil A."/>
            <person name="Alvarado L."/>
            <person name="Berlin A.M."/>
            <person name="Chapman S.B."/>
            <person name="Dewar J."/>
            <person name="Goldberg J."/>
            <person name="Griggs A."/>
            <person name="Gujja S."/>
            <person name="Hansen M."/>
            <person name="Howarth C."/>
            <person name="Imamovic A."/>
            <person name="Larimer J."/>
            <person name="McCowan C."/>
            <person name="Murphy C."/>
            <person name="Pearson M."/>
            <person name="Priest M."/>
            <person name="Roberts A."/>
            <person name="Saif S."/>
            <person name="Shea T."/>
            <person name="Sykes S."/>
            <person name="Wortman J."/>
            <person name="Nusbaum C."/>
            <person name="Birren B."/>
        </authorList>
    </citation>
    <scope>NUCLEOTIDE SEQUENCE</scope>
    <source>
        <strain evidence="4">CBS 10117</strain>
    </source>
</reference>
<dbReference type="PROSITE" id="PS50231">
    <property type="entry name" value="RICIN_B_LECTIN"/>
    <property type="match status" value="2"/>
</dbReference>
<feature type="domain" description="Ricin B lectin" evidence="2">
    <location>
        <begin position="33"/>
        <end position="152"/>
    </location>
</feature>
<reference evidence="3" key="1">
    <citation type="submission" date="2013-07" db="EMBL/GenBank/DDBJ databases">
        <title>The Genome Sequence of Cryptococcus dejecticola CBS10117.</title>
        <authorList>
            <consortium name="The Broad Institute Genome Sequencing Platform"/>
            <person name="Cuomo C."/>
            <person name="Litvintseva A."/>
            <person name="Chen Y."/>
            <person name="Heitman J."/>
            <person name="Sun S."/>
            <person name="Springer D."/>
            <person name="Dromer F."/>
            <person name="Young S.K."/>
            <person name="Zeng Q."/>
            <person name="Gargeya S."/>
            <person name="Fitzgerald M."/>
            <person name="Abouelleil A."/>
            <person name="Alvarado L."/>
            <person name="Berlin A.M."/>
            <person name="Chapman S.B."/>
            <person name="Dewar J."/>
            <person name="Goldberg J."/>
            <person name="Griggs A."/>
            <person name="Gujja S."/>
            <person name="Hansen M."/>
            <person name="Howarth C."/>
            <person name="Imamovic A."/>
            <person name="Larimer J."/>
            <person name="McCowan C."/>
            <person name="Murphy C."/>
            <person name="Pearson M."/>
            <person name="Priest M."/>
            <person name="Roberts A."/>
            <person name="Saif S."/>
            <person name="Shea T."/>
            <person name="Sykes S."/>
            <person name="Wortman J."/>
            <person name="Nusbaum C."/>
            <person name="Birren B."/>
        </authorList>
    </citation>
    <scope>NUCLEOTIDE SEQUENCE [LARGE SCALE GENOMIC DNA]</scope>
    <source>
        <strain evidence="3">CBS 10117</strain>
    </source>
</reference>
<dbReference type="VEuPathDB" id="FungiDB:I303_01517"/>
<name>A0A1A6AB83_9TREE</name>
<evidence type="ECO:0000259" key="2">
    <source>
        <dbReference type="Pfam" id="PF00652"/>
    </source>
</evidence>
<proteinExistence type="predicted"/>
<evidence type="ECO:0000313" key="3">
    <source>
        <dbReference type="EMBL" id="OBR87315.1"/>
    </source>
</evidence>
<feature type="signal peptide" evidence="1">
    <location>
        <begin position="1"/>
        <end position="17"/>
    </location>
</feature>
<organism evidence="3">
    <name type="scientific">Kwoniella dejecticola CBS 10117</name>
    <dbReference type="NCBI Taxonomy" id="1296121"/>
    <lineage>
        <taxon>Eukaryota</taxon>
        <taxon>Fungi</taxon>
        <taxon>Dikarya</taxon>
        <taxon>Basidiomycota</taxon>
        <taxon>Agaricomycotina</taxon>
        <taxon>Tremellomycetes</taxon>
        <taxon>Tremellales</taxon>
        <taxon>Cryptococcaceae</taxon>
        <taxon>Kwoniella</taxon>
    </lineage>
</organism>
<dbReference type="EMBL" id="KI894028">
    <property type="protein sequence ID" value="OBR87315.1"/>
    <property type="molecule type" value="Genomic_DNA"/>
</dbReference>
<feature type="chain" id="PRO_5008342271" description="Ricin B lectin domain-containing protein" evidence="1">
    <location>
        <begin position="18"/>
        <end position="337"/>
    </location>
</feature>
<dbReference type="Gene3D" id="2.80.10.50">
    <property type="match status" value="2"/>
</dbReference>
<dbReference type="EMBL" id="CP144531">
    <property type="protein sequence ID" value="WWC59780.1"/>
    <property type="molecule type" value="Genomic_DNA"/>
</dbReference>